<evidence type="ECO:0000259" key="2">
    <source>
        <dbReference type="PROSITE" id="PS50075"/>
    </source>
</evidence>
<protein>
    <recommendedName>
        <fullName evidence="2">Carrier domain-containing protein</fullName>
    </recommendedName>
</protein>
<feature type="compositionally biased region" description="Low complexity" evidence="1">
    <location>
        <begin position="226"/>
        <end position="240"/>
    </location>
</feature>
<reference evidence="3 4" key="1">
    <citation type="submission" date="2016-01" db="EMBL/GenBank/DDBJ databases">
        <title>The new phylogeny of the genus Mycobacterium.</title>
        <authorList>
            <person name="Tarcisio F."/>
            <person name="Conor M."/>
            <person name="Antonella G."/>
            <person name="Elisabetta G."/>
            <person name="Giulia F.S."/>
            <person name="Sara T."/>
            <person name="Anna F."/>
            <person name="Clotilde B."/>
            <person name="Roberto B."/>
            <person name="Veronica D.S."/>
            <person name="Fabio R."/>
            <person name="Monica P."/>
            <person name="Olivier J."/>
            <person name="Enrico T."/>
            <person name="Nicola S."/>
        </authorList>
    </citation>
    <scope>NUCLEOTIDE SEQUENCE [LARGE SCALE GENOMIC DNA]</scope>
    <source>
        <strain evidence="3 4">DSM 44160</strain>
    </source>
</reference>
<dbReference type="RefSeq" id="WP_085088552.1">
    <property type="nucleotide sequence ID" value="NZ_JACKSU010000074.1"/>
</dbReference>
<dbReference type="Proteomes" id="UP000193928">
    <property type="component" value="Unassembled WGS sequence"/>
</dbReference>
<evidence type="ECO:0000313" key="4">
    <source>
        <dbReference type="Proteomes" id="UP000193928"/>
    </source>
</evidence>
<dbReference type="PROSITE" id="PS50075">
    <property type="entry name" value="CARRIER"/>
    <property type="match status" value="1"/>
</dbReference>
<dbReference type="InterPro" id="IPR036736">
    <property type="entry name" value="ACP-like_sf"/>
</dbReference>
<accession>A0A1X1VP06</accession>
<dbReference type="SUPFAM" id="SSF47336">
    <property type="entry name" value="ACP-like"/>
    <property type="match status" value="1"/>
</dbReference>
<comment type="caution">
    <text evidence="3">The sequence shown here is derived from an EMBL/GenBank/DDBJ whole genome shotgun (WGS) entry which is preliminary data.</text>
</comment>
<dbReference type="Pfam" id="PF00550">
    <property type="entry name" value="PP-binding"/>
    <property type="match status" value="1"/>
</dbReference>
<sequence length="249" mass="25861">MTVDDWDGKGPLDEEESVYERVRRAIEASSLGTEAARAVRAQVGPGVGDALLDRVRARLAAEGLPGGAAPAAMEPAAGDVGAGDSAAPVASPAGAESCAVAEEAAGRLPDEHVEQLMGRYFRPGIDDAETVSCAGDPRRARVLAVLAECIEEVTGRAADGITEETRFREDLSMDSLAAVEISTALEDEFLHLKVSAGQLASLQVVSDAIDLLLGHVAVTTAPEFDAPMSPTTSATTTASPPRRRKTIND</sequence>
<dbReference type="InterPro" id="IPR009081">
    <property type="entry name" value="PP-bd_ACP"/>
</dbReference>
<gene>
    <name evidence="3" type="ORF">AWC08_04935</name>
</gene>
<keyword evidence="4" id="KW-1185">Reference proteome</keyword>
<feature type="domain" description="Carrier" evidence="2">
    <location>
        <begin position="136"/>
        <end position="216"/>
    </location>
</feature>
<dbReference type="Gene3D" id="1.10.1200.10">
    <property type="entry name" value="ACP-like"/>
    <property type="match status" value="1"/>
</dbReference>
<evidence type="ECO:0000313" key="3">
    <source>
        <dbReference type="EMBL" id="ORV70794.1"/>
    </source>
</evidence>
<evidence type="ECO:0000256" key="1">
    <source>
        <dbReference type="SAM" id="MobiDB-lite"/>
    </source>
</evidence>
<dbReference type="EMBL" id="LQOY01000225">
    <property type="protein sequence ID" value="ORV70794.1"/>
    <property type="molecule type" value="Genomic_DNA"/>
</dbReference>
<organism evidence="3 4">
    <name type="scientific">Mycobacterium gordonae</name>
    <dbReference type="NCBI Taxonomy" id="1778"/>
    <lineage>
        <taxon>Bacteria</taxon>
        <taxon>Bacillati</taxon>
        <taxon>Actinomycetota</taxon>
        <taxon>Actinomycetes</taxon>
        <taxon>Mycobacteriales</taxon>
        <taxon>Mycobacteriaceae</taxon>
        <taxon>Mycobacterium</taxon>
    </lineage>
</organism>
<name>A0A1X1VP06_MYCGO</name>
<dbReference type="AlphaFoldDB" id="A0A1X1VP06"/>
<proteinExistence type="predicted"/>
<feature type="region of interest" description="Disordered" evidence="1">
    <location>
        <begin position="224"/>
        <end position="249"/>
    </location>
</feature>